<keyword evidence="2" id="KW-1133">Transmembrane helix</keyword>
<evidence type="ECO:0000313" key="4">
    <source>
        <dbReference type="Proteomes" id="UP000694398"/>
    </source>
</evidence>
<dbReference type="Proteomes" id="UP000694398">
    <property type="component" value="Unassembled WGS sequence"/>
</dbReference>
<dbReference type="OMA" id="HYGMNAA"/>
<evidence type="ECO:0000256" key="1">
    <source>
        <dbReference type="SAM" id="MobiDB-lite"/>
    </source>
</evidence>
<reference evidence="3" key="1">
    <citation type="submission" date="2025-08" db="UniProtKB">
        <authorList>
            <consortium name="Ensembl"/>
        </authorList>
    </citation>
    <scope>IDENTIFICATION</scope>
</reference>
<dbReference type="AlphaFoldDB" id="A0A8C2V8U7"/>
<organism evidence="3 4">
    <name type="scientific">Chinchilla lanigera</name>
    <name type="common">Long-tailed chinchilla</name>
    <name type="synonym">Chinchilla villidera</name>
    <dbReference type="NCBI Taxonomy" id="34839"/>
    <lineage>
        <taxon>Eukaryota</taxon>
        <taxon>Metazoa</taxon>
        <taxon>Chordata</taxon>
        <taxon>Craniata</taxon>
        <taxon>Vertebrata</taxon>
        <taxon>Euteleostomi</taxon>
        <taxon>Mammalia</taxon>
        <taxon>Eutheria</taxon>
        <taxon>Euarchontoglires</taxon>
        <taxon>Glires</taxon>
        <taxon>Rodentia</taxon>
        <taxon>Hystricomorpha</taxon>
        <taxon>Chinchillidae</taxon>
        <taxon>Chinchilla</taxon>
    </lineage>
</organism>
<feature type="transmembrane region" description="Helical" evidence="2">
    <location>
        <begin position="12"/>
        <end position="35"/>
    </location>
</feature>
<reference evidence="3" key="2">
    <citation type="submission" date="2025-09" db="UniProtKB">
        <authorList>
            <consortium name="Ensembl"/>
        </authorList>
    </citation>
    <scope>IDENTIFICATION</scope>
</reference>
<dbReference type="OrthoDB" id="9439442at2759"/>
<dbReference type="Pfam" id="PF15834">
    <property type="entry name" value="THEG4"/>
    <property type="match status" value="1"/>
</dbReference>
<accession>A0A8C2V8U7</accession>
<keyword evidence="2" id="KW-0472">Membrane</keyword>
<dbReference type="InterPro" id="IPR031677">
    <property type="entry name" value="TEX38"/>
</dbReference>
<evidence type="ECO:0000256" key="2">
    <source>
        <dbReference type="SAM" id="Phobius"/>
    </source>
</evidence>
<dbReference type="PANTHER" id="PTHR37362:SF1">
    <property type="entry name" value="TESTIS-EXPRESSED PROTEIN 38"/>
    <property type="match status" value="1"/>
</dbReference>
<protein>
    <submittedName>
        <fullName evidence="3">Testis expressed 38</fullName>
    </submittedName>
</protein>
<gene>
    <name evidence="3" type="primary">TEX38</name>
</gene>
<keyword evidence="4" id="KW-1185">Reference proteome</keyword>
<dbReference type="PANTHER" id="PTHR37362">
    <property type="entry name" value="TESTIS-EXPRESSED PROTEIN 38"/>
    <property type="match status" value="1"/>
</dbReference>
<name>A0A8C2V8U7_CHILA</name>
<dbReference type="GeneID" id="102014121"/>
<sequence>MDSQQDLNISGTWVSLYFGFLALCSVLTGSCIIFLHWKKNMWREACAQQWVEVMRAARFTYSPLLYWINKRRQYGLNVAINTGPLPAVAKSETEVQNPDPSCKLDIPEGRNYPVQPSSPKMEAPDPPQPTLVAQQQPVSSLMLQPQSGSPLPILIFQEAPCAPTLCSLPPILSHAVSYPLAKHPEKNVHFHSFPTLAHGAKSFNAKPFAAEV</sequence>
<keyword evidence="2" id="KW-0812">Transmembrane</keyword>
<proteinExistence type="predicted"/>
<feature type="region of interest" description="Disordered" evidence="1">
    <location>
        <begin position="91"/>
        <end position="130"/>
    </location>
</feature>
<dbReference type="GeneTree" id="ENSGT00390000016446"/>
<dbReference type="Ensembl" id="ENSCLAT00000009360.1">
    <property type="protein sequence ID" value="ENSCLAP00000009231.1"/>
    <property type="gene ID" value="ENSCLAG00000006425.1"/>
</dbReference>
<dbReference type="GO" id="GO:0005886">
    <property type="term" value="C:plasma membrane"/>
    <property type="evidence" value="ECO:0007669"/>
    <property type="project" value="Ensembl"/>
</dbReference>
<dbReference type="CTD" id="374973"/>
<dbReference type="RefSeq" id="XP_005398713.1">
    <property type="nucleotide sequence ID" value="XM_005398656.2"/>
</dbReference>
<evidence type="ECO:0000313" key="3">
    <source>
        <dbReference type="Ensembl" id="ENSCLAP00000009231.1"/>
    </source>
</evidence>